<dbReference type="GO" id="GO:0030170">
    <property type="term" value="F:pyridoxal phosphate binding"/>
    <property type="evidence" value="ECO:0007669"/>
    <property type="project" value="InterPro"/>
</dbReference>
<dbReference type="Proteomes" id="UP000235965">
    <property type="component" value="Unassembled WGS sequence"/>
</dbReference>
<feature type="domain" description="Serine hydroxymethyltransferase-like" evidence="6">
    <location>
        <begin position="1"/>
        <end position="196"/>
    </location>
</feature>
<dbReference type="UniPathway" id="UPA00193"/>
<evidence type="ECO:0000256" key="5">
    <source>
        <dbReference type="ARBA" id="ARBA00022898"/>
    </source>
</evidence>
<protein>
    <recommendedName>
        <fullName evidence="6">Serine hydroxymethyltransferase-like domain-containing protein</fullName>
    </recommendedName>
</protein>
<accession>A0A2J7PLV3</accession>
<dbReference type="GO" id="GO:0019264">
    <property type="term" value="P:glycine biosynthetic process from serine"/>
    <property type="evidence" value="ECO:0007669"/>
    <property type="project" value="TreeGrafter"/>
</dbReference>
<keyword evidence="8" id="KW-1185">Reference proteome</keyword>
<proteinExistence type="inferred from homology"/>
<evidence type="ECO:0000256" key="3">
    <source>
        <dbReference type="ARBA" id="ARBA00022563"/>
    </source>
</evidence>
<evidence type="ECO:0000256" key="2">
    <source>
        <dbReference type="ARBA" id="ARBA00006376"/>
    </source>
</evidence>
<keyword evidence="5" id="KW-0663">Pyridoxal phosphate</keyword>
<name>A0A2J7PLV3_9NEOP</name>
<dbReference type="Gene3D" id="3.90.1150.10">
    <property type="entry name" value="Aspartate Aminotransferase, domain 1"/>
    <property type="match status" value="1"/>
</dbReference>
<dbReference type="InterPro" id="IPR039429">
    <property type="entry name" value="SHMT-like_dom"/>
</dbReference>
<dbReference type="AlphaFoldDB" id="A0A2J7PLV3"/>
<dbReference type="SUPFAM" id="SSF53383">
    <property type="entry name" value="PLP-dependent transferases"/>
    <property type="match status" value="1"/>
</dbReference>
<dbReference type="GO" id="GO:0004372">
    <property type="term" value="F:glycine hydroxymethyltransferase activity"/>
    <property type="evidence" value="ECO:0007669"/>
    <property type="project" value="TreeGrafter"/>
</dbReference>
<dbReference type="PANTHER" id="PTHR11680:SF59">
    <property type="entry name" value="SERINE HYDROXYMETHYLTRANSFERASE, CYTOSOLIC"/>
    <property type="match status" value="1"/>
</dbReference>
<evidence type="ECO:0000256" key="4">
    <source>
        <dbReference type="ARBA" id="ARBA00022679"/>
    </source>
</evidence>
<comment type="caution">
    <text evidence="7">The sequence shown here is derived from an EMBL/GenBank/DDBJ whole genome shotgun (WGS) entry which is preliminary data.</text>
</comment>
<dbReference type="GO" id="GO:0005634">
    <property type="term" value="C:nucleus"/>
    <property type="evidence" value="ECO:0007669"/>
    <property type="project" value="TreeGrafter"/>
</dbReference>
<dbReference type="GO" id="GO:0005739">
    <property type="term" value="C:mitochondrion"/>
    <property type="evidence" value="ECO:0007669"/>
    <property type="project" value="TreeGrafter"/>
</dbReference>
<organism evidence="7 8">
    <name type="scientific">Cryptotermes secundus</name>
    <dbReference type="NCBI Taxonomy" id="105785"/>
    <lineage>
        <taxon>Eukaryota</taxon>
        <taxon>Metazoa</taxon>
        <taxon>Ecdysozoa</taxon>
        <taxon>Arthropoda</taxon>
        <taxon>Hexapoda</taxon>
        <taxon>Insecta</taxon>
        <taxon>Pterygota</taxon>
        <taxon>Neoptera</taxon>
        <taxon>Polyneoptera</taxon>
        <taxon>Dictyoptera</taxon>
        <taxon>Blattodea</taxon>
        <taxon>Blattoidea</taxon>
        <taxon>Termitoidae</taxon>
        <taxon>Kalotermitidae</taxon>
        <taxon>Cryptotermitinae</taxon>
        <taxon>Cryptotermes</taxon>
    </lineage>
</organism>
<sequence>MAHISGLVAAGVIPSPFEYSDIVSTTTHKTLRGPRGGVIFFRKGVRSVNKAGEKVMYDLESKINQAVFPGLQGGPHNNTIAGIATAFLQAKTPEFRNYQEQVVANARQLCVGLQKYGYKVVTGGTDVHLLLVDLRSAGITGARAEKILEEISIACNKNTVPGDKSALNPSGIRLGTPALTTRGFKEKDIDEVVDFIHRGLQLSKEVTKISGPKLVDFKRVLKEDDTIIQKVNELREEVEAFSRTFPLPGYPDY</sequence>
<dbReference type="InterPro" id="IPR015422">
    <property type="entry name" value="PyrdxlP-dep_Trfase_small"/>
</dbReference>
<keyword evidence="4" id="KW-0808">Transferase</keyword>
<comment type="cofactor">
    <cofactor evidence="1">
        <name>pyridoxal 5'-phosphate</name>
        <dbReference type="ChEBI" id="CHEBI:597326"/>
    </cofactor>
</comment>
<dbReference type="GO" id="GO:0035999">
    <property type="term" value="P:tetrahydrofolate interconversion"/>
    <property type="evidence" value="ECO:0007669"/>
    <property type="project" value="UniProtKB-UniPathway"/>
</dbReference>
<evidence type="ECO:0000313" key="8">
    <source>
        <dbReference type="Proteomes" id="UP000235965"/>
    </source>
</evidence>
<dbReference type="EMBL" id="NEVH01024423">
    <property type="protein sequence ID" value="PNF17299.1"/>
    <property type="molecule type" value="Genomic_DNA"/>
</dbReference>
<dbReference type="InterPro" id="IPR049943">
    <property type="entry name" value="Ser_HO-MeTrfase-like"/>
</dbReference>
<comment type="similarity">
    <text evidence="2">Belongs to the SHMT family.</text>
</comment>
<dbReference type="InterPro" id="IPR019798">
    <property type="entry name" value="Ser_HO-MeTrfase_PLP_BS"/>
</dbReference>
<dbReference type="InterPro" id="IPR015424">
    <property type="entry name" value="PyrdxlP-dep_Trfase"/>
</dbReference>
<dbReference type="InterPro" id="IPR015421">
    <property type="entry name" value="PyrdxlP-dep_Trfase_major"/>
</dbReference>
<dbReference type="OrthoDB" id="10265628at2759"/>
<evidence type="ECO:0000259" key="6">
    <source>
        <dbReference type="Pfam" id="PF00464"/>
    </source>
</evidence>
<reference evidence="7 8" key="1">
    <citation type="submission" date="2017-12" db="EMBL/GenBank/DDBJ databases">
        <title>Hemimetabolous genomes reveal molecular basis of termite eusociality.</title>
        <authorList>
            <person name="Harrison M.C."/>
            <person name="Jongepier E."/>
            <person name="Robertson H.M."/>
            <person name="Arning N."/>
            <person name="Bitard-Feildel T."/>
            <person name="Chao H."/>
            <person name="Childers C.P."/>
            <person name="Dinh H."/>
            <person name="Doddapaneni H."/>
            <person name="Dugan S."/>
            <person name="Gowin J."/>
            <person name="Greiner C."/>
            <person name="Han Y."/>
            <person name="Hu H."/>
            <person name="Hughes D.S.T."/>
            <person name="Huylmans A.-K."/>
            <person name="Kemena C."/>
            <person name="Kremer L.P.M."/>
            <person name="Lee S.L."/>
            <person name="Lopez-Ezquerra A."/>
            <person name="Mallet L."/>
            <person name="Monroy-Kuhn J.M."/>
            <person name="Moser A."/>
            <person name="Murali S.C."/>
            <person name="Muzny D.M."/>
            <person name="Otani S."/>
            <person name="Piulachs M.-D."/>
            <person name="Poelchau M."/>
            <person name="Qu J."/>
            <person name="Schaub F."/>
            <person name="Wada-Katsumata A."/>
            <person name="Worley K.C."/>
            <person name="Xie Q."/>
            <person name="Ylla G."/>
            <person name="Poulsen M."/>
            <person name="Gibbs R.A."/>
            <person name="Schal C."/>
            <person name="Richards S."/>
            <person name="Belles X."/>
            <person name="Korb J."/>
            <person name="Bornberg-Bauer E."/>
        </authorList>
    </citation>
    <scope>NUCLEOTIDE SEQUENCE [LARGE SCALE GENOMIC DNA]</scope>
    <source>
        <tissue evidence="7">Whole body</tissue>
    </source>
</reference>
<gene>
    <name evidence="7" type="ORF">B7P43_G04971</name>
</gene>
<dbReference type="Gene3D" id="3.40.640.10">
    <property type="entry name" value="Type I PLP-dependent aspartate aminotransferase-like (Major domain)"/>
    <property type="match status" value="1"/>
</dbReference>
<dbReference type="PROSITE" id="PS00096">
    <property type="entry name" value="SHMT"/>
    <property type="match status" value="1"/>
</dbReference>
<evidence type="ECO:0000256" key="1">
    <source>
        <dbReference type="ARBA" id="ARBA00001933"/>
    </source>
</evidence>
<evidence type="ECO:0000313" key="7">
    <source>
        <dbReference type="EMBL" id="PNF17299.1"/>
    </source>
</evidence>
<keyword evidence="3" id="KW-0554">One-carbon metabolism</keyword>
<dbReference type="PANTHER" id="PTHR11680">
    <property type="entry name" value="SERINE HYDROXYMETHYLTRANSFERASE"/>
    <property type="match status" value="1"/>
</dbReference>
<dbReference type="Pfam" id="PF00464">
    <property type="entry name" value="SHMT"/>
    <property type="match status" value="1"/>
</dbReference>